<proteinExistence type="inferred from homology"/>
<keyword evidence="5 11" id="KW-0812">Transmembrane</keyword>
<feature type="domain" description="TonB-dependent receptor-like beta-barrel" evidence="14">
    <location>
        <begin position="275"/>
        <end position="782"/>
    </location>
</feature>
<evidence type="ECO:0000256" key="4">
    <source>
        <dbReference type="ARBA" id="ARBA00022496"/>
    </source>
</evidence>
<keyword evidence="6" id="KW-0408">Iron</keyword>
<evidence type="ECO:0000256" key="12">
    <source>
        <dbReference type="RuleBase" id="RU003357"/>
    </source>
</evidence>
<dbReference type="PANTHER" id="PTHR32552">
    <property type="entry name" value="FERRICHROME IRON RECEPTOR-RELATED"/>
    <property type="match status" value="1"/>
</dbReference>
<dbReference type="Gene3D" id="2.40.170.20">
    <property type="entry name" value="TonB-dependent receptor, beta-barrel domain"/>
    <property type="match status" value="1"/>
</dbReference>
<dbReference type="InterPro" id="IPR036942">
    <property type="entry name" value="Beta-barrel_TonB_sf"/>
</dbReference>
<keyword evidence="10 11" id="KW-0998">Cell outer membrane</keyword>
<organism evidence="16 17">
    <name type="scientific">Novosphingobium aquae</name>
    <dbReference type="NCBI Taxonomy" id="3133435"/>
    <lineage>
        <taxon>Bacteria</taxon>
        <taxon>Pseudomonadati</taxon>
        <taxon>Pseudomonadota</taxon>
        <taxon>Alphaproteobacteria</taxon>
        <taxon>Sphingomonadales</taxon>
        <taxon>Sphingomonadaceae</taxon>
        <taxon>Novosphingobium</taxon>
    </lineage>
</organism>
<keyword evidence="4" id="KW-0410">Iron transport</keyword>
<dbReference type="PANTHER" id="PTHR32552:SF81">
    <property type="entry name" value="TONB-DEPENDENT OUTER MEMBRANE RECEPTOR"/>
    <property type="match status" value="1"/>
</dbReference>
<keyword evidence="8 12" id="KW-0798">TonB box</keyword>
<evidence type="ECO:0000256" key="13">
    <source>
        <dbReference type="SAM" id="SignalP"/>
    </source>
</evidence>
<feature type="signal peptide" evidence="13">
    <location>
        <begin position="1"/>
        <end position="25"/>
    </location>
</feature>
<dbReference type="InterPro" id="IPR012910">
    <property type="entry name" value="Plug_dom"/>
</dbReference>
<evidence type="ECO:0000256" key="10">
    <source>
        <dbReference type="ARBA" id="ARBA00023237"/>
    </source>
</evidence>
<evidence type="ECO:0000256" key="8">
    <source>
        <dbReference type="ARBA" id="ARBA00023077"/>
    </source>
</evidence>
<evidence type="ECO:0000256" key="1">
    <source>
        <dbReference type="ARBA" id="ARBA00004571"/>
    </source>
</evidence>
<dbReference type="InterPro" id="IPR039426">
    <property type="entry name" value="TonB-dep_rcpt-like"/>
</dbReference>
<evidence type="ECO:0000259" key="14">
    <source>
        <dbReference type="Pfam" id="PF00593"/>
    </source>
</evidence>
<dbReference type="InterPro" id="IPR037066">
    <property type="entry name" value="Plug_dom_sf"/>
</dbReference>
<dbReference type="Gene3D" id="2.170.130.10">
    <property type="entry name" value="TonB-dependent receptor, plug domain"/>
    <property type="match status" value="1"/>
</dbReference>
<protein>
    <submittedName>
        <fullName evidence="16">TonB-dependent receptor</fullName>
    </submittedName>
</protein>
<evidence type="ECO:0000313" key="16">
    <source>
        <dbReference type="EMBL" id="MEJ6010028.1"/>
    </source>
</evidence>
<keyword evidence="13" id="KW-0732">Signal</keyword>
<comment type="caution">
    <text evidence="16">The sequence shown here is derived from an EMBL/GenBank/DDBJ whole genome shotgun (WGS) entry which is preliminary data.</text>
</comment>
<dbReference type="SUPFAM" id="SSF56935">
    <property type="entry name" value="Porins"/>
    <property type="match status" value="1"/>
</dbReference>
<dbReference type="Pfam" id="PF00593">
    <property type="entry name" value="TonB_dep_Rec_b-barrel"/>
    <property type="match status" value="1"/>
</dbReference>
<feature type="chain" id="PRO_5045452525" evidence="13">
    <location>
        <begin position="26"/>
        <end position="897"/>
    </location>
</feature>
<dbReference type="Pfam" id="PF07715">
    <property type="entry name" value="Plug"/>
    <property type="match status" value="1"/>
</dbReference>
<evidence type="ECO:0000256" key="2">
    <source>
        <dbReference type="ARBA" id="ARBA00022448"/>
    </source>
</evidence>
<dbReference type="EMBL" id="JBBHJY010000003">
    <property type="protein sequence ID" value="MEJ6010028.1"/>
    <property type="molecule type" value="Genomic_DNA"/>
</dbReference>
<evidence type="ECO:0000259" key="15">
    <source>
        <dbReference type="Pfam" id="PF07715"/>
    </source>
</evidence>
<keyword evidence="16" id="KW-0675">Receptor</keyword>
<sequence length="897" mass="96549">MRTSHGLKSILLAATALSFAGPAFAQDADTAEEASGNDIVVVAQRVEERLQDVPVSVTVLNEKLLSNNNITSAKDIATFTPSLVTNNRYGNDNTTWTIRGFTQEQRTTSTVGTYFADVVAPRGSGATQGGDGAGPGYLFDLASVQVLNGPQGTLFGRNSTGGAVLLVPKRPTSEFEGYVEGSIGDYNLRRVQAVVNIPVMDSLRIRLGVDRNKRDGHLVNAGKIGFGPYGDAGGSTDYIALRFSAVADLSPDVENYTIVNYSKSKSTGNPPKILDCYNLVACQQQAYGNQTGWWTVFNVLPDAGSKSTTWQIINQTKWQVNDNLTLKNIFSYGEYIGDLNIDLFGQYGLVPSTLAYGTETNASQVKPFNVTHMLPGQHTNAQSSLVEEIQLQGQSNDGVLTYQAGLYLETNRPIGLSGIQSTTFTPCVDINTMNCTPFSGGGANSLGRLSYSTTMNYFDGRAVYAQASYNATDQLKFTGGFRYTWDTMRSQFQVIDIRLGNPIVASVAAPKIYNGTTLTSTTIADFAVCTNFVTFGAQGSAANPYLPITNRFGMCQQDITAKSSKPTWLVGVDFKPMEDVLVYAKWSRGYRQAGVASFAADKLQSYNAEKVDTYEAGLKASWRGMIPGFFNISGFYNDFRDQQVQLGVQCVPTSACSQTTIIQNVGKSKLTGFEAELGIKPFTGLQLGVAWAHLRTKIIEVNGTKDPVLATTSISSAISGLGLPFNDIRPPLPGQELPNSIPDKIVANGSYTFPLPASVGKLTVSATWVWQSSYKAVADNAVGCVSTNYYNSTTSSTTLGSCTYTPLPTASVPNPTAITIANGVSTVGGGRIPKQNFGNINVTWENIGGLPVDLSAYVTNVTNQKIVLHLNTQETQGLRSGFIGEPRMYGFRAKVRF</sequence>
<reference evidence="16 17" key="1">
    <citation type="submission" date="2024-03" db="EMBL/GenBank/DDBJ databases">
        <authorList>
            <person name="Jo J.-H."/>
        </authorList>
    </citation>
    <scope>NUCLEOTIDE SEQUENCE [LARGE SCALE GENOMIC DNA]</scope>
    <source>
        <strain evidence="16 17">AS3R-12</strain>
    </source>
</reference>
<evidence type="ECO:0000256" key="5">
    <source>
        <dbReference type="ARBA" id="ARBA00022692"/>
    </source>
</evidence>
<gene>
    <name evidence="16" type="ORF">WG900_08845</name>
</gene>
<comment type="similarity">
    <text evidence="11 12">Belongs to the TonB-dependent receptor family.</text>
</comment>
<comment type="subcellular location">
    <subcellularLocation>
        <location evidence="1 11">Cell outer membrane</location>
        <topology evidence="1 11">Multi-pass membrane protein</topology>
    </subcellularLocation>
</comment>
<evidence type="ECO:0000256" key="9">
    <source>
        <dbReference type="ARBA" id="ARBA00023136"/>
    </source>
</evidence>
<dbReference type="InterPro" id="IPR000531">
    <property type="entry name" value="Beta-barrel_TonB"/>
</dbReference>
<evidence type="ECO:0000256" key="6">
    <source>
        <dbReference type="ARBA" id="ARBA00023004"/>
    </source>
</evidence>
<evidence type="ECO:0000313" key="17">
    <source>
        <dbReference type="Proteomes" id="UP001379235"/>
    </source>
</evidence>
<keyword evidence="3 11" id="KW-1134">Transmembrane beta strand</keyword>
<accession>A0ABU8S958</accession>
<evidence type="ECO:0000256" key="11">
    <source>
        <dbReference type="PROSITE-ProRule" id="PRU01360"/>
    </source>
</evidence>
<evidence type="ECO:0000256" key="7">
    <source>
        <dbReference type="ARBA" id="ARBA00023065"/>
    </source>
</evidence>
<feature type="domain" description="TonB-dependent receptor plug" evidence="15">
    <location>
        <begin position="50"/>
        <end position="163"/>
    </location>
</feature>
<keyword evidence="17" id="KW-1185">Reference proteome</keyword>
<dbReference type="Proteomes" id="UP001379235">
    <property type="component" value="Unassembled WGS sequence"/>
</dbReference>
<keyword evidence="7" id="KW-0406">Ion transport</keyword>
<dbReference type="RefSeq" id="WP_339966417.1">
    <property type="nucleotide sequence ID" value="NZ_JBBHJY010000003.1"/>
</dbReference>
<evidence type="ECO:0000256" key="3">
    <source>
        <dbReference type="ARBA" id="ARBA00022452"/>
    </source>
</evidence>
<keyword evidence="2 11" id="KW-0813">Transport</keyword>
<keyword evidence="9 11" id="KW-0472">Membrane</keyword>
<name>A0ABU8S958_9SPHN</name>
<dbReference type="PROSITE" id="PS52016">
    <property type="entry name" value="TONB_DEPENDENT_REC_3"/>
    <property type="match status" value="1"/>
</dbReference>